<accession>A0AAD8X994</accession>
<evidence type="ECO:0000256" key="1">
    <source>
        <dbReference type="SAM" id="MobiDB-lite"/>
    </source>
</evidence>
<protein>
    <submittedName>
        <fullName evidence="2">Uncharacterized protein</fullName>
    </submittedName>
</protein>
<dbReference type="RefSeq" id="XP_060357761.1">
    <property type="nucleotide sequence ID" value="XM_060501649.1"/>
</dbReference>
<dbReference type="Proteomes" id="UP001244207">
    <property type="component" value="Unassembled WGS sequence"/>
</dbReference>
<reference evidence="2" key="1">
    <citation type="submission" date="2021-12" db="EMBL/GenBank/DDBJ databases">
        <title>Comparative genomics, transcriptomics and evolutionary studies reveal genomic signatures of adaptation to plant cell wall in hemibiotrophic fungi.</title>
        <authorList>
            <consortium name="DOE Joint Genome Institute"/>
            <person name="Baroncelli R."/>
            <person name="Diaz J.F."/>
            <person name="Benocci T."/>
            <person name="Peng M."/>
            <person name="Battaglia E."/>
            <person name="Haridas S."/>
            <person name="Andreopoulos W."/>
            <person name="Labutti K."/>
            <person name="Pangilinan J."/>
            <person name="Floch G.L."/>
            <person name="Makela M.R."/>
            <person name="Henrissat B."/>
            <person name="Grigoriev I.V."/>
            <person name="Crouch J.A."/>
            <person name="De Vries R.P."/>
            <person name="Sukno S.A."/>
            <person name="Thon M.R."/>
        </authorList>
    </citation>
    <scope>NUCLEOTIDE SEQUENCE</scope>
    <source>
        <strain evidence="2">CBS 112980</strain>
    </source>
</reference>
<keyword evidence="3" id="KW-1185">Reference proteome</keyword>
<dbReference type="EMBL" id="JAHMHS010000231">
    <property type="protein sequence ID" value="KAK1706113.1"/>
    <property type="molecule type" value="Genomic_DNA"/>
</dbReference>
<gene>
    <name evidence="2" type="ORF">BDZ83DRAFT_199570</name>
</gene>
<name>A0AAD8X994_GLOAC</name>
<sequence>MFTERQTVQNTQPCPGGREDSNPAHPGKARFLSALTHHLKPVSSMGLTLAYTAPRRHQDTPPPEKKSPARARRCATPAGRRVFFFLPQR</sequence>
<evidence type="ECO:0000313" key="2">
    <source>
        <dbReference type="EMBL" id="KAK1706113.1"/>
    </source>
</evidence>
<evidence type="ECO:0000313" key="3">
    <source>
        <dbReference type="Proteomes" id="UP001244207"/>
    </source>
</evidence>
<comment type="caution">
    <text evidence="2">The sequence shown here is derived from an EMBL/GenBank/DDBJ whole genome shotgun (WGS) entry which is preliminary data.</text>
</comment>
<dbReference type="GeneID" id="85385548"/>
<feature type="region of interest" description="Disordered" evidence="1">
    <location>
        <begin position="1"/>
        <end position="28"/>
    </location>
</feature>
<dbReference type="AlphaFoldDB" id="A0AAD8X994"/>
<feature type="compositionally biased region" description="Polar residues" evidence="1">
    <location>
        <begin position="1"/>
        <end position="13"/>
    </location>
</feature>
<organism evidence="2 3">
    <name type="scientific">Glomerella acutata</name>
    <name type="common">Colletotrichum acutatum</name>
    <dbReference type="NCBI Taxonomy" id="27357"/>
    <lineage>
        <taxon>Eukaryota</taxon>
        <taxon>Fungi</taxon>
        <taxon>Dikarya</taxon>
        <taxon>Ascomycota</taxon>
        <taxon>Pezizomycotina</taxon>
        <taxon>Sordariomycetes</taxon>
        <taxon>Hypocreomycetidae</taxon>
        <taxon>Glomerellales</taxon>
        <taxon>Glomerellaceae</taxon>
        <taxon>Colletotrichum</taxon>
        <taxon>Colletotrichum acutatum species complex</taxon>
    </lineage>
</organism>
<feature type="region of interest" description="Disordered" evidence="1">
    <location>
        <begin position="51"/>
        <end position="76"/>
    </location>
</feature>
<proteinExistence type="predicted"/>
<feature type="compositionally biased region" description="Basic and acidic residues" evidence="1">
    <location>
        <begin position="56"/>
        <end position="67"/>
    </location>
</feature>